<evidence type="ECO:0000313" key="3">
    <source>
        <dbReference type="EMBL" id="MCU6679054.1"/>
    </source>
</evidence>
<comment type="caution">
    <text evidence="3">The sequence shown here is derived from an EMBL/GenBank/DDBJ whole genome shotgun (WGS) entry which is preliminary data.</text>
</comment>
<sequence>MSVPLQNIPRCGLMLFMLLLGVSGCSSGDNTASRGRPVQKYYRPAYIPPPVMPVQRAPEPWSVAPEEAPPVKAKKRPPIKAAEQRQPRAMPVLDNSLPEQIWQPAISRQTSLELKS</sequence>
<protein>
    <submittedName>
        <fullName evidence="3">Uncharacterized protein</fullName>
    </submittedName>
</protein>
<keyword evidence="2" id="KW-0732">Signal</keyword>
<dbReference type="RefSeq" id="WP_262663431.1">
    <property type="nucleotide sequence ID" value="NZ_JAMHKS010000075.1"/>
</dbReference>
<proteinExistence type="predicted"/>
<dbReference type="Proteomes" id="UP001062027">
    <property type="component" value="Unassembled WGS sequence"/>
</dbReference>
<feature type="signal peptide" evidence="2">
    <location>
        <begin position="1"/>
        <end position="28"/>
    </location>
</feature>
<name>A0ABT2RDW5_9ENTR</name>
<dbReference type="EMBL" id="JAMHKS010000075">
    <property type="protein sequence ID" value="MCU6679054.1"/>
    <property type="molecule type" value="Genomic_DNA"/>
</dbReference>
<evidence type="ECO:0000256" key="2">
    <source>
        <dbReference type="SAM" id="SignalP"/>
    </source>
</evidence>
<reference evidence="3" key="1">
    <citation type="submission" date="2022-05" db="EMBL/GenBank/DDBJ databases">
        <title>Description of a novel species of Leclercia; Leclercia tamurae and the Proposal for a Novel Genus Silvania gen. nov. Containing Two Novel Species Silvania hatchlandensis sp. nov. and Silvania confinis sp. nov. Isolated from the Rhizosphere of Oak.</title>
        <authorList>
            <person name="Maddock D.W."/>
            <person name="Brady C.L."/>
            <person name="Denman S."/>
            <person name="Arnold D."/>
        </authorList>
    </citation>
    <scope>NUCLEOTIDE SEQUENCE</scope>
    <source>
        <strain evidence="3">H6S3</strain>
    </source>
</reference>
<keyword evidence="4" id="KW-1185">Reference proteome</keyword>
<feature type="chain" id="PRO_5047137053" evidence="2">
    <location>
        <begin position="29"/>
        <end position="116"/>
    </location>
</feature>
<evidence type="ECO:0000256" key="1">
    <source>
        <dbReference type="SAM" id="MobiDB-lite"/>
    </source>
</evidence>
<organism evidence="3 4">
    <name type="scientific">Leclercia tamurae</name>
    <dbReference type="NCBI Taxonomy" id="2926467"/>
    <lineage>
        <taxon>Bacteria</taxon>
        <taxon>Pseudomonadati</taxon>
        <taxon>Pseudomonadota</taxon>
        <taxon>Gammaproteobacteria</taxon>
        <taxon>Enterobacterales</taxon>
        <taxon>Enterobacteriaceae</taxon>
        <taxon>Leclercia</taxon>
    </lineage>
</organism>
<accession>A0ABT2RDW5</accession>
<feature type="region of interest" description="Disordered" evidence="1">
    <location>
        <begin position="61"/>
        <end position="94"/>
    </location>
</feature>
<evidence type="ECO:0000313" key="4">
    <source>
        <dbReference type="Proteomes" id="UP001062027"/>
    </source>
</evidence>
<gene>
    <name evidence="3" type="ORF">M8318_15455</name>
</gene>